<dbReference type="GO" id="GO:0000160">
    <property type="term" value="P:phosphorelay signal transduction system"/>
    <property type="evidence" value="ECO:0007669"/>
    <property type="project" value="InterPro"/>
</dbReference>
<protein>
    <submittedName>
        <fullName evidence="4">Response regulator</fullName>
    </submittedName>
</protein>
<evidence type="ECO:0000313" key="4">
    <source>
        <dbReference type="EMBL" id="QLH76339.1"/>
    </source>
</evidence>
<evidence type="ECO:0000256" key="2">
    <source>
        <dbReference type="PROSITE-ProRule" id="PRU00169"/>
    </source>
</evidence>
<keyword evidence="5" id="KW-1185">Reference proteome</keyword>
<dbReference type="InterPro" id="IPR001789">
    <property type="entry name" value="Sig_transdc_resp-reg_receiver"/>
</dbReference>
<dbReference type="PANTHER" id="PTHR44591">
    <property type="entry name" value="STRESS RESPONSE REGULATOR PROTEIN 1"/>
    <property type="match status" value="1"/>
</dbReference>
<feature type="domain" description="Response regulatory" evidence="3">
    <location>
        <begin position="21"/>
        <end position="134"/>
    </location>
</feature>
<dbReference type="EMBL" id="CP058910">
    <property type="protein sequence ID" value="QLH76339.1"/>
    <property type="molecule type" value="Genomic_DNA"/>
</dbReference>
<dbReference type="CDD" id="cd00156">
    <property type="entry name" value="REC"/>
    <property type="match status" value="1"/>
</dbReference>
<dbReference type="InterPro" id="IPR011006">
    <property type="entry name" value="CheY-like_superfamily"/>
</dbReference>
<dbReference type="OrthoDB" id="8127at2157"/>
<dbReference type="GeneID" id="56076805"/>
<keyword evidence="1 2" id="KW-0597">Phosphoprotein</keyword>
<dbReference type="PANTHER" id="PTHR44591:SF3">
    <property type="entry name" value="RESPONSE REGULATORY DOMAIN-CONTAINING PROTEIN"/>
    <property type="match status" value="1"/>
</dbReference>
<dbReference type="KEGG" id="hrr:HZS55_03040"/>
<organism evidence="4 5">
    <name type="scientific">Halosimplex rubrum</name>
    <dbReference type="NCBI Taxonomy" id="869889"/>
    <lineage>
        <taxon>Archaea</taxon>
        <taxon>Methanobacteriati</taxon>
        <taxon>Methanobacteriota</taxon>
        <taxon>Stenosarchaea group</taxon>
        <taxon>Halobacteria</taxon>
        <taxon>Halobacteriales</taxon>
        <taxon>Haloarculaceae</taxon>
        <taxon>Halosimplex</taxon>
    </lineage>
</organism>
<sequence length="139" mass="14540">MCASRESGPRYRSTGCCETRTVLVVDDDPDLTALAGAYLGRIDDVAVRTATDANDALARVDETVDCVVSDYEMPGMDGLALLDAVDAAHPDVDLVLFTGAAEDGLAERARERGAEFVRKGVSAGGFDGLVAAVEDALDD</sequence>
<name>A0A7D5P8G6_9EURY</name>
<feature type="modified residue" description="4-aspartylphosphate" evidence="2">
    <location>
        <position position="70"/>
    </location>
</feature>
<evidence type="ECO:0000313" key="5">
    <source>
        <dbReference type="Proteomes" id="UP000509667"/>
    </source>
</evidence>
<dbReference type="Pfam" id="PF00072">
    <property type="entry name" value="Response_reg"/>
    <property type="match status" value="1"/>
</dbReference>
<dbReference type="SUPFAM" id="SSF52172">
    <property type="entry name" value="CheY-like"/>
    <property type="match status" value="1"/>
</dbReference>
<evidence type="ECO:0000256" key="1">
    <source>
        <dbReference type="ARBA" id="ARBA00022553"/>
    </source>
</evidence>
<dbReference type="AlphaFoldDB" id="A0A7D5P8G6"/>
<accession>A0A7D5P8G6</accession>
<gene>
    <name evidence="4" type="ORF">HZS55_03040</name>
</gene>
<reference evidence="4 5" key="1">
    <citation type="submission" date="2020-07" db="EMBL/GenBank/DDBJ databases">
        <title>Halosimplex pelagicum sp. nov. and Halosimplex rubrum sp. nov., isolated from salted brown alga Laminaria, and emended description of the genus Halosimplex.</title>
        <authorList>
            <person name="Cui H."/>
        </authorList>
    </citation>
    <scope>NUCLEOTIDE SEQUENCE [LARGE SCALE GENOMIC DNA]</scope>
    <source>
        <strain evidence="4 5">R27</strain>
    </source>
</reference>
<dbReference type="RefSeq" id="WP_179910281.1">
    <property type="nucleotide sequence ID" value="NZ_CP058910.1"/>
</dbReference>
<dbReference type="PROSITE" id="PS50110">
    <property type="entry name" value="RESPONSE_REGULATORY"/>
    <property type="match status" value="1"/>
</dbReference>
<dbReference type="Proteomes" id="UP000509667">
    <property type="component" value="Chromosome"/>
</dbReference>
<proteinExistence type="predicted"/>
<dbReference type="SMART" id="SM00448">
    <property type="entry name" value="REC"/>
    <property type="match status" value="1"/>
</dbReference>
<dbReference type="Gene3D" id="3.40.50.2300">
    <property type="match status" value="1"/>
</dbReference>
<evidence type="ECO:0000259" key="3">
    <source>
        <dbReference type="PROSITE" id="PS50110"/>
    </source>
</evidence>
<dbReference type="InterPro" id="IPR050595">
    <property type="entry name" value="Bact_response_regulator"/>
</dbReference>